<evidence type="ECO:0000259" key="2">
    <source>
        <dbReference type="Pfam" id="PF07940"/>
    </source>
</evidence>
<gene>
    <name evidence="4" type="ORF">D7318_19410</name>
    <name evidence="3" type="ORF">D7319_21750</name>
</gene>
<dbReference type="Gene3D" id="2.70.98.70">
    <property type="match status" value="1"/>
</dbReference>
<dbReference type="OrthoDB" id="9793856at2"/>
<keyword evidence="5" id="KW-1185">Reference proteome</keyword>
<dbReference type="AlphaFoldDB" id="A0A3A9WFH6"/>
<dbReference type="GO" id="GO:0016829">
    <property type="term" value="F:lyase activity"/>
    <property type="evidence" value="ECO:0007669"/>
    <property type="project" value="InterPro"/>
</dbReference>
<dbReference type="SUPFAM" id="SSF48230">
    <property type="entry name" value="Chondroitin AC/alginate lyase"/>
    <property type="match status" value="1"/>
</dbReference>
<protein>
    <submittedName>
        <fullName evidence="3">Heparinase</fullName>
    </submittedName>
</protein>
<accession>A0A3A9WFH6</accession>
<dbReference type="EMBL" id="RBDY01000014">
    <property type="protein sequence ID" value="RKN20315.1"/>
    <property type="molecule type" value="Genomic_DNA"/>
</dbReference>
<dbReference type="Proteomes" id="UP000275024">
    <property type="component" value="Unassembled WGS sequence"/>
</dbReference>
<dbReference type="InterPro" id="IPR008929">
    <property type="entry name" value="Chondroitin_lyas"/>
</dbReference>
<dbReference type="Gene3D" id="1.50.10.100">
    <property type="entry name" value="Chondroitin AC/alginate lyase"/>
    <property type="match status" value="1"/>
</dbReference>
<evidence type="ECO:0000313" key="4">
    <source>
        <dbReference type="EMBL" id="RKN20315.1"/>
    </source>
</evidence>
<organism evidence="3 6">
    <name type="scientific">Streptomyces radicis</name>
    <dbReference type="NCBI Taxonomy" id="1750517"/>
    <lineage>
        <taxon>Bacteria</taxon>
        <taxon>Bacillati</taxon>
        <taxon>Actinomycetota</taxon>
        <taxon>Actinomycetes</taxon>
        <taxon>Kitasatosporales</taxon>
        <taxon>Streptomycetaceae</taxon>
        <taxon>Streptomyces</taxon>
    </lineage>
</organism>
<dbReference type="InterPro" id="IPR012480">
    <property type="entry name" value="Hepar_II_III_C"/>
</dbReference>
<sequence length="628" mass="67815">MSDSPLSDLLPADRLAAALPRPGTWRPLPPAADRATWGRVPVAPRARLARWAEERLAGSWPPLPPDGFEAFGVRGDRVHHEGPYFARRSRMTAAVVRTLLAGPGAATDQLIEGVRELCGEPTWCLPAHERSPRPGGTPAPDPERPTVDLFAAETAGLLAFTSLLVGDELPPEERGTIEAEVRHRVLAPFRERDWPWLGLRGEPLNNWTPWILSNVLPATLLLDDDPGTQAFGVARAVAALDRYLASVPADGGCDEGIHYWWRAAASFFECLEHLASATGEDGAFRLPVVASMARYPVAAHLGGEWYVNFADGRPVLRAAEPGLLYRYGVRTGDADVRAQAASMPPATDLDAPDHSLARLVTPLIDDGWHQARHTPPAAPLPRQTWLPDTQVLTAREQAGDSGGLFVAAKAGHNDESHNHNDVGSFIVGVNARPVVIDLGVGTYDRSTFGPDRYRIWTMRSAWHNLPLIDGHEQAAGRHHTAADVGAQLSATVATLTLDLAGAWPQEAGVRSWRRELTLARGAKPATLTVRDDWHLAEQPGDLALHLVTTGPVAVDQAAGTLALGPDGHRLAVRFDAAGYRAETEERSVTDAKLRAVWGPVVHRVRLVAVRPEASGATVLTFQAARNTP</sequence>
<name>A0A3A9WFH6_9ACTN</name>
<evidence type="ECO:0000313" key="6">
    <source>
        <dbReference type="Proteomes" id="UP000275024"/>
    </source>
</evidence>
<dbReference type="Proteomes" id="UP000268652">
    <property type="component" value="Unassembled WGS sequence"/>
</dbReference>
<proteinExistence type="predicted"/>
<feature type="domain" description="Heparinase II/III-like C-terminal" evidence="2">
    <location>
        <begin position="405"/>
        <end position="588"/>
    </location>
</feature>
<evidence type="ECO:0000313" key="5">
    <source>
        <dbReference type="Proteomes" id="UP000268652"/>
    </source>
</evidence>
<dbReference type="GO" id="GO:0030313">
    <property type="term" value="C:cell envelope"/>
    <property type="evidence" value="ECO:0007669"/>
    <property type="project" value="UniProtKB-SubCell"/>
</dbReference>
<dbReference type="EMBL" id="RBDX01000020">
    <property type="protein sequence ID" value="RKN06426.1"/>
    <property type="molecule type" value="Genomic_DNA"/>
</dbReference>
<evidence type="ECO:0000313" key="3">
    <source>
        <dbReference type="EMBL" id="RKN06426.1"/>
    </source>
</evidence>
<evidence type="ECO:0000256" key="1">
    <source>
        <dbReference type="ARBA" id="ARBA00004196"/>
    </source>
</evidence>
<comment type="subcellular location">
    <subcellularLocation>
        <location evidence="1">Cell envelope</location>
    </subcellularLocation>
</comment>
<dbReference type="RefSeq" id="WP_120698375.1">
    <property type="nucleotide sequence ID" value="NZ_RBDX01000020.1"/>
</dbReference>
<dbReference type="Pfam" id="PF07940">
    <property type="entry name" value="Hepar_II_III_C"/>
    <property type="match status" value="1"/>
</dbReference>
<comment type="caution">
    <text evidence="3">The sequence shown here is derived from an EMBL/GenBank/DDBJ whole genome shotgun (WGS) entry which is preliminary data.</text>
</comment>
<reference evidence="5 6" key="1">
    <citation type="submission" date="2018-09" db="EMBL/GenBank/DDBJ databases">
        <title>Streptomyces sp. nov. DS1-2, an endophytic actinomycete isolated from roots of Dendrobium scabrilingue.</title>
        <authorList>
            <person name="Kuncharoen N."/>
            <person name="Kudo T."/>
            <person name="Ohkuma M."/>
            <person name="Yuki M."/>
            <person name="Tanasupawat S."/>
        </authorList>
    </citation>
    <scope>NUCLEOTIDE SEQUENCE [LARGE SCALE GENOMIC DNA]</scope>
    <source>
        <strain evidence="3 6">AZ1-7</strain>
        <strain evidence="4 5">DS1-2</strain>
    </source>
</reference>